<evidence type="ECO:0000256" key="1">
    <source>
        <dbReference type="SAM" id="Phobius"/>
    </source>
</evidence>
<protein>
    <recommendedName>
        <fullName evidence="4">Variable surface protein Vir35</fullName>
    </recommendedName>
</protein>
<evidence type="ECO:0000313" key="3">
    <source>
        <dbReference type="Proteomes" id="UP000053327"/>
    </source>
</evidence>
<feature type="transmembrane region" description="Helical" evidence="1">
    <location>
        <begin position="118"/>
        <end position="138"/>
    </location>
</feature>
<feature type="transmembrane region" description="Helical" evidence="1">
    <location>
        <begin position="158"/>
        <end position="184"/>
    </location>
</feature>
<proteinExistence type="predicted"/>
<sequence>MVSSLNICFRRCLEECVVETEIDKTGLNKNSPYYLENNGTSNYDENLSIYENMKNRDSIKLKLYKTGYKHRYSKKKGLFKLDCYYEGKIFNRIDEIKKLEKIMSTNKNNLKKLLYKKYGLKFIISLLFPIIGLILSGLSCGGGGEYKDSMLEKNGFPFEAAVSVCSLITIASFALLLVIIYILIKIIKYQKLKAGKGKMSVMEYCRFCNEILRRR</sequence>
<organism evidence="2 3">
    <name type="scientific">Plasmodium vivax (strain Brazil I)</name>
    <dbReference type="NCBI Taxonomy" id="1033975"/>
    <lineage>
        <taxon>Eukaryota</taxon>
        <taxon>Sar</taxon>
        <taxon>Alveolata</taxon>
        <taxon>Apicomplexa</taxon>
        <taxon>Aconoidasida</taxon>
        <taxon>Haemosporida</taxon>
        <taxon>Plasmodiidae</taxon>
        <taxon>Plasmodium</taxon>
        <taxon>Plasmodium (Plasmodium)</taxon>
    </lineage>
</organism>
<keyword evidence="1" id="KW-1133">Transmembrane helix</keyword>
<gene>
    <name evidence="2" type="ORF">PVBG_06016</name>
</gene>
<dbReference type="Proteomes" id="UP000053327">
    <property type="component" value="Unassembled WGS sequence"/>
</dbReference>
<dbReference type="Pfam" id="PF12420">
    <property type="entry name" value="DUF3671"/>
    <property type="match status" value="1"/>
</dbReference>
<name>A0A0J9T0K7_PLAV1</name>
<dbReference type="EMBL" id="KQ234759">
    <property type="protein sequence ID" value="KMZ88654.1"/>
    <property type="molecule type" value="Genomic_DNA"/>
</dbReference>
<accession>A0A0J9T0K7</accession>
<reference evidence="2 3" key="1">
    <citation type="submission" date="2011-08" db="EMBL/GenBank/DDBJ databases">
        <title>The Genome Sequence of Plasmodium vivax Brazil I.</title>
        <authorList>
            <consortium name="The Broad Institute Genome Sequencing Platform"/>
            <consortium name="The Broad Institute Genome Sequencing Center for Infectious Disease"/>
            <person name="Neafsey D."/>
            <person name="Carlton J."/>
            <person name="Barnwell J."/>
            <person name="Collins W."/>
            <person name="Escalante A."/>
            <person name="Mullikin J."/>
            <person name="Saul A."/>
            <person name="Guigo R."/>
            <person name="Camara F."/>
            <person name="Young S.K."/>
            <person name="Zeng Q."/>
            <person name="Gargeya S."/>
            <person name="Fitzgerald M."/>
            <person name="Haas B."/>
            <person name="Abouelleil A."/>
            <person name="Alvarado L."/>
            <person name="Arachchi H.M."/>
            <person name="Berlin A."/>
            <person name="Brown A."/>
            <person name="Chapman S.B."/>
            <person name="Chen Z."/>
            <person name="Dunbar C."/>
            <person name="Freedman E."/>
            <person name="Gearin G."/>
            <person name="Gellesch M."/>
            <person name="Goldberg J."/>
            <person name="Griggs A."/>
            <person name="Gujja S."/>
            <person name="Heiman D."/>
            <person name="Howarth C."/>
            <person name="Larson L."/>
            <person name="Lui A."/>
            <person name="MacDonald P.J.P."/>
            <person name="Montmayeur A."/>
            <person name="Murphy C."/>
            <person name="Neiman D."/>
            <person name="Pearson M."/>
            <person name="Priest M."/>
            <person name="Roberts A."/>
            <person name="Saif S."/>
            <person name="Shea T."/>
            <person name="Shenoy N."/>
            <person name="Sisk P."/>
            <person name="Stolte C."/>
            <person name="Sykes S."/>
            <person name="Wortman J."/>
            <person name="Nusbaum C."/>
            <person name="Birren B."/>
        </authorList>
    </citation>
    <scope>NUCLEOTIDE SEQUENCE [LARGE SCALE GENOMIC DNA]</scope>
    <source>
        <strain evidence="2 3">Brazil I</strain>
    </source>
</reference>
<keyword evidence="1" id="KW-0472">Membrane</keyword>
<keyword evidence="1" id="KW-0812">Transmembrane</keyword>
<evidence type="ECO:0000313" key="2">
    <source>
        <dbReference type="EMBL" id="KMZ88654.1"/>
    </source>
</evidence>
<dbReference type="InterPro" id="IPR022139">
    <property type="entry name" value="Fam-L/Fam-M-like_plasmodium"/>
</dbReference>
<dbReference type="AlphaFoldDB" id="A0A0J9T0K7"/>
<evidence type="ECO:0008006" key="4">
    <source>
        <dbReference type="Google" id="ProtNLM"/>
    </source>
</evidence>